<gene>
    <name evidence="3" type="ORF">CCHOA_04020</name>
</gene>
<organism evidence="3 4">
    <name type="scientific">Corynebacterium choanae</name>
    <dbReference type="NCBI Taxonomy" id="1862358"/>
    <lineage>
        <taxon>Bacteria</taxon>
        <taxon>Bacillati</taxon>
        <taxon>Actinomycetota</taxon>
        <taxon>Actinomycetes</taxon>
        <taxon>Mycobacteriales</taxon>
        <taxon>Corynebacteriaceae</taxon>
        <taxon>Corynebacterium</taxon>
    </lineage>
</organism>
<keyword evidence="4" id="KW-1185">Reference proteome</keyword>
<feature type="region of interest" description="Disordered" evidence="1">
    <location>
        <begin position="509"/>
        <end position="538"/>
    </location>
</feature>
<accession>A0A3G6J616</accession>
<sequence>MVPGCVLTGGSAVSNDWGITNPPHWRAEAVAVPVRFVIVGTTKQVFTIDSHRREQQQHWFARRRWWQRALTVLSVSVLVASCAMPEPELVDEAEPTTPTSTVSTVPVVPRGTLVVGIDPITSGLNPHLASDRNDFVVTLSDLVLPSAFVHGKLNEDFIVAFSADTYPTAAAPGTTQATAAPNDAAQSDSQTLPADPPGGGQTTAENQAAPDPAHNDASSTEAAADTAAEAVQVAQRLHYEIDPRAQWSDGTPITGNDFVYLWQSIINTPDALDYAAYSRIADIAVSDGGTSVDVTLRAPLADPSVLFTHLLPSHLLTPREVSFHDALQNEIPASAGKFLVSHIDQFRGAVELHRNDRYWGPHPSPLDRLDFVEVDHPTQVGSMLRSKQLAAIDLTAAPTMIEQLALLPDVTVTPAFGVVADLQLSLSVSSPILYTSEIRGELAGLLDYDQIGRIVSRGIAGSLRERPSLVAPLIDQLADVSLPEEFVSANFYDQQGRALAEVPFRNTQTAATTTTHGGTQSSAADPESASDTQSTPPKKALATAVRQAGRAVVIGADADDEQAVTAAEVIADQLSRVGIPAKTYRATVAEATGVLLPAGTIDAFVAWQQPTTNPVLLADRYSCPAVAHSAMVDDALLPPSISDEEAAAGSRLQQEATTTSPSPRSASDGEPVGQDQADNAVPDGSMDNALAGDAAAHDNEAAAHDNSVTATTDDSGARAEGTLPPEGSAAGSVLIARHSNFSGLCDPGLDGDIHRLLAGEVAFDEVAQAAADVANREHAIIPLLRRPRVWVTGSALDLINPIPTAFRPLIDDRTVLRPTNR</sequence>
<feature type="region of interest" description="Disordered" evidence="1">
    <location>
        <begin position="172"/>
        <end position="227"/>
    </location>
</feature>
<evidence type="ECO:0000256" key="1">
    <source>
        <dbReference type="SAM" id="MobiDB-lite"/>
    </source>
</evidence>
<dbReference type="Pfam" id="PF00496">
    <property type="entry name" value="SBP_bac_5"/>
    <property type="match status" value="1"/>
</dbReference>
<feature type="compositionally biased region" description="Low complexity" evidence="1">
    <location>
        <begin position="172"/>
        <end position="181"/>
    </location>
</feature>
<dbReference type="Gene3D" id="3.40.190.10">
    <property type="entry name" value="Periplasmic binding protein-like II"/>
    <property type="match status" value="1"/>
</dbReference>
<feature type="compositionally biased region" description="Low complexity" evidence="1">
    <location>
        <begin position="216"/>
        <end position="227"/>
    </location>
</feature>
<name>A0A3G6J616_9CORY</name>
<evidence type="ECO:0000313" key="3">
    <source>
        <dbReference type="EMBL" id="AZA13213.1"/>
    </source>
</evidence>
<dbReference type="PANTHER" id="PTHR30290:SF65">
    <property type="entry name" value="MONOACYL PHOSPHATIDYLINOSITOL TETRAMANNOSIDE-BINDING PROTEIN LPQW-RELATED"/>
    <property type="match status" value="1"/>
</dbReference>
<dbReference type="InterPro" id="IPR039424">
    <property type="entry name" value="SBP_5"/>
</dbReference>
<dbReference type="GO" id="GO:1904680">
    <property type="term" value="F:peptide transmembrane transporter activity"/>
    <property type="evidence" value="ECO:0007669"/>
    <property type="project" value="TreeGrafter"/>
</dbReference>
<evidence type="ECO:0000313" key="4">
    <source>
        <dbReference type="Proteomes" id="UP000269019"/>
    </source>
</evidence>
<reference evidence="3 4" key="1">
    <citation type="submission" date="2018-11" db="EMBL/GenBank/DDBJ databases">
        <authorList>
            <person name="Kleinhagauer T."/>
            <person name="Glaeser S.P."/>
            <person name="Spergser J."/>
            <person name="Ruckert C."/>
            <person name="Kaempfer P."/>
            <person name="Busse H.-J."/>
        </authorList>
    </citation>
    <scope>NUCLEOTIDE SEQUENCE [LARGE SCALE GENOMIC DNA]</scope>
    <source>
        <strain evidence="3 4">200CH</strain>
    </source>
</reference>
<evidence type="ECO:0000259" key="2">
    <source>
        <dbReference type="Pfam" id="PF00496"/>
    </source>
</evidence>
<dbReference type="EMBL" id="CP033896">
    <property type="protein sequence ID" value="AZA13213.1"/>
    <property type="molecule type" value="Genomic_DNA"/>
</dbReference>
<feature type="domain" description="Solute-binding protein family 5" evidence="2">
    <location>
        <begin position="237"/>
        <end position="586"/>
    </location>
</feature>
<dbReference type="Proteomes" id="UP000269019">
    <property type="component" value="Chromosome"/>
</dbReference>
<proteinExistence type="predicted"/>
<dbReference type="Gene3D" id="3.10.105.10">
    <property type="entry name" value="Dipeptide-binding Protein, Domain 3"/>
    <property type="match status" value="1"/>
</dbReference>
<dbReference type="AlphaFoldDB" id="A0A3G6J616"/>
<dbReference type="PANTHER" id="PTHR30290">
    <property type="entry name" value="PERIPLASMIC BINDING COMPONENT OF ABC TRANSPORTER"/>
    <property type="match status" value="1"/>
</dbReference>
<dbReference type="InterPro" id="IPR000914">
    <property type="entry name" value="SBP_5_dom"/>
</dbReference>
<feature type="compositionally biased region" description="Low complexity" evidence="1">
    <location>
        <begin position="509"/>
        <end position="524"/>
    </location>
</feature>
<feature type="compositionally biased region" description="Low complexity" evidence="1">
    <location>
        <begin position="656"/>
        <end position="666"/>
    </location>
</feature>
<protein>
    <submittedName>
        <fullName evidence="3">Putative monoacyl phosphatidylinositol tetramannoside-binding protein LpqW</fullName>
    </submittedName>
</protein>
<dbReference type="SUPFAM" id="SSF53850">
    <property type="entry name" value="Periplasmic binding protein-like II"/>
    <property type="match status" value="1"/>
</dbReference>
<feature type="region of interest" description="Disordered" evidence="1">
    <location>
        <begin position="645"/>
        <end position="729"/>
    </location>
</feature>
<dbReference type="KEGG" id="ccho:CCHOA_04020"/>
<dbReference type="GO" id="GO:0015833">
    <property type="term" value="P:peptide transport"/>
    <property type="evidence" value="ECO:0007669"/>
    <property type="project" value="TreeGrafter"/>
</dbReference>
<dbReference type="Gene3D" id="3.90.76.10">
    <property type="entry name" value="Dipeptide-binding Protein, Domain 1"/>
    <property type="match status" value="1"/>
</dbReference>